<evidence type="ECO:0000256" key="4">
    <source>
        <dbReference type="ARBA" id="ARBA00022692"/>
    </source>
</evidence>
<evidence type="ECO:0000256" key="7">
    <source>
        <dbReference type="ARBA" id="ARBA00023015"/>
    </source>
</evidence>
<dbReference type="Proteomes" id="UP000562464">
    <property type="component" value="Unassembled WGS sequence"/>
</dbReference>
<proteinExistence type="inferred from homology"/>
<dbReference type="InterPro" id="IPR004474">
    <property type="entry name" value="LytR_CpsA_psr"/>
</dbReference>
<evidence type="ECO:0000259" key="14">
    <source>
        <dbReference type="Pfam" id="PF03816"/>
    </source>
</evidence>
<evidence type="ECO:0000256" key="2">
    <source>
        <dbReference type="ARBA" id="ARBA00006068"/>
    </source>
</evidence>
<evidence type="ECO:0000256" key="8">
    <source>
        <dbReference type="ARBA" id="ARBA00023136"/>
    </source>
</evidence>
<feature type="compositionally biased region" description="Polar residues" evidence="12">
    <location>
        <begin position="41"/>
        <end position="50"/>
    </location>
</feature>
<feature type="region of interest" description="Disordered" evidence="12">
    <location>
        <begin position="91"/>
        <end position="141"/>
    </location>
</feature>
<dbReference type="EMBL" id="JACHHV010000007">
    <property type="protein sequence ID" value="MBB5887763.1"/>
    <property type="molecule type" value="Genomic_DNA"/>
</dbReference>
<keyword evidence="4 13" id="KW-0812">Transmembrane</keyword>
<feature type="compositionally biased region" description="Polar residues" evidence="12">
    <location>
        <begin position="107"/>
        <end position="132"/>
    </location>
</feature>
<keyword evidence="9" id="KW-0804">Transcription</keyword>
<keyword evidence="5" id="KW-0735">Signal-anchor</keyword>
<dbReference type="PANTHER" id="PTHR33392">
    <property type="entry name" value="POLYISOPRENYL-TEICHOIC ACID--PEPTIDOGLYCAN TEICHOIC ACID TRANSFERASE TAGU"/>
    <property type="match status" value="1"/>
</dbReference>
<gene>
    <name evidence="15" type="ORF">HNQ37_000637</name>
</gene>
<keyword evidence="3" id="KW-1003">Cell membrane</keyword>
<organism evidence="15 16">
    <name type="scientific">Lactovum miscens</name>
    <dbReference type="NCBI Taxonomy" id="190387"/>
    <lineage>
        <taxon>Bacteria</taxon>
        <taxon>Bacillati</taxon>
        <taxon>Bacillota</taxon>
        <taxon>Bacilli</taxon>
        <taxon>Lactobacillales</taxon>
        <taxon>Streptococcaceae</taxon>
        <taxon>Lactovum</taxon>
    </lineage>
</organism>
<comment type="similarity">
    <text evidence="2">Belongs to the LytR/CpsA/Psr (LCP) family.</text>
</comment>
<feature type="region of interest" description="Disordered" evidence="12">
    <location>
        <begin position="39"/>
        <end position="68"/>
    </location>
</feature>
<evidence type="ECO:0000256" key="6">
    <source>
        <dbReference type="ARBA" id="ARBA00022989"/>
    </source>
</evidence>
<dbReference type="RefSeq" id="WP_183539234.1">
    <property type="nucleotide sequence ID" value="NZ_JACHHV010000007.1"/>
</dbReference>
<name>A0A841C4L9_9LACT</name>
<sequence length="494" mass="55612">MEKQLLNRLRYLRQNYDYLSPRELKELANLEARFAAEENFRTPSTSQQRFNDGLDEDEYQPGQFLKPDYQNYYRGDEEDWEGIDDSPYIDNGFEDYEDSEHNENQDEQSTQNNTRLSRQSSKKAGSSRRQTISSKNSKPKQKKKHHWIRNIFLLFLTILLVLIGFFIYGYAQGSKEAGGAVKTETFNGQKTSSGAINILVMGADQRPNQSSQVAHTDSIMIVQFNAKDHKVKMLSIMRDTLVNIPGYSNGSDDDLKINTAFTLGEQEGGKGPELLRETIQANFGIKCQYYALTDFSSFASIIDTLFPSGVPIDAQFGTIGGQTYNEVPVPDDLSATDGIVASDKTLSDEEATAYGYDAGGIFMMIKQGQQKMDGRTLLNYSRFRHDDNNDFGRVQRQQQVMSTLMSNLKNPLSLFTGASALGKAKALTETNIPNSFFLLNGPGAVLDFKNGTSKYSVPDPTLNDWQNAYDQYYGLGLEIDIPTYSQRIENFFGN</sequence>
<keyword evidence="8 13" id="KW-0472">Membrane</keyword>
<evidence type="ECO:0000313" key="16">
    <source>
        <dbReference type="Proteomes" id="UP000562464"/>
    </source>
</evidence>
<evidence type="ECO:0000313" key="15">
    <source>
        <dbReference type="EMBL" id="MBB5887763.1"/>
    </source>
</evidence>
<keyword evidence="7" id="KW-0805">Transcription regulation</keyword>
<feature type="transmembrane region" description="Helical" evidence="13">
    <location>
        <begin position="147"/>
        <end position="171"/>
    </location>
</feature>
<reference evidence="15 16" key="1">
    <citation type="submission" date="2020-08" db="EMBL/GenBank/DDBJ databases">
        <title>Genomic Encyclopedia of Type Strains, Phase IV (KMG-IV): sequencing the most valuable type-strain genomes for metagenomic binning, comparative biology and taxonomic classification.</title>
        <authorList>
            <person name="Goeker M."/>
        </authorList>
    </citation>
    <scope>NUCLEOTIDE SEQUENCE [LARGE SCALE GENOMIC DNA]</scope>
    <source>
        <strain evidence="15 16">DSM 14925</strain>
    </source>
</reference>
<comment type="function">
    <text evidence="10">Involved in SarA attenuation. Affects resistance to oxacillin and teicoplanin, as well as the synthesis of virulence factors.</text>
</comment>
<comment type="subcellular location">
    <subcellularLocation>
        <location evidence="1">Cell membrane</location>
        <topology evidence="1">Single-pass type II membrane protein</topology>
    </subcellularLocation>
</comment>
<dbReference type="PANTHER" id="PTHR33392:SF8">
    <property type="entry name" value="REGULATORY PROTEIN MSRR"/>
    <property type="match status" value="1"/>
</dbReference>
<evidence type="ECO:0000256" key="9">
    <source>
        <dbReference type="ARBA" id="ARBA00023163"/>
    </source>
</evidence>
<evidence type="ECO:0000256" key="5">
    <source>
        <dbReference type="ARBA" id="ARBA00022968"/>
    </source>
</evidence>
<protein>
    <recommendedName>
        <fullName evidence="11">Regulatory protein MsrR</fullName>
    </recommendedName>
</protein>
<evidence type="ECO:0000256" key="13">
    <source>
        <dbReference type="SAM" id="Phobius"/>
    </source>
</evidence>
<dbReference type="Gene3D" id="3.40.630.190">
    <property type="entry name" value="LCP protein"/>
    <property type="match status" value="1"/>
</dbReference>
<evidence type="ECO:0000256" key="1">
    <source>
        <dbReference type="ARBA" id="ARBA00004401"/>
    </source>
</evidence>
<dbReference type="Pfam" id="PF03816">
    <property type="entry name" value="LytR_cpsA_psr"/>
    <property type="match status" value="1"/>
</dbReference>
<evidence type="ECO:0000256" key="3">
    <source>
        <dbReference type="ARBA" id="ARBA00022475"/>
    </source>
</evidence>
<keyword evidence="16" id="KW-1185">Reference proteome</keyword>
<accession>A0A841C4L9</accession>
<comment type="caution">
    <text evidence="15">The sequence shown here is derived from an EMBL/GenBank/DDBJ whole genome shotgun (WGS) entry which is preliminary data.</text>
</comment>
<keyword evidence="6 13" id="KW-1133">Transmembrane helix</keyword>
<evidence type="ECO:0000256" key="10">
    <source>
        <dbReference type="ARBA" id="ARBA00037178"/>
    </source>
</evidence>
<evidence type="ECO:0000256" key="12">
    <source>
        <dbReference type="SAM" id="MobiDB-lite"/>
    </source>
</evidence>
<evidence type="ECO:0000256" key="11">
    <source>
        <dbReference type="ARBA" id="ARBA00040752"/>
    </source>
</evidence>
<dbReference type="AlphaFoldDB" id="A0A841C4L9"/>
<dbReference type="GO" id="GO:0005886">
    <property type="term" value="C:plasma membrane"/>
    <property type="evidence" value="ECO:0007669"/>
    <property type="project" value="UniProtKB-SubCell"/>
</dbReference>
<dbReference type="InterPro" id="IPR050922">
    <property type="entry name" value="LytR/CpsA/Psr_CW_biosynth"/>
</dbReference>
<feature type="domain" description="Cell envelope-related transcriptional attenuator" evidence="14">
    <location>
        <begin position="215"/>
        <end position="409"/>
    </location>
</feature>